<sequence length="286" mass="33604">MIRRQTRLRREYLYRKSLENKEKQIYERKQKIKEAIKEGKPIPGELRQEAAKLQKDLNFDEAQTVPSSHIDDEYARAGIYDPKVLITTSRDPSSRLAQFAKEMRLIIPNSQRINRGNYVIKDMVDACRANEVTDLIILHEHRGEPDGMVICHFPYGPTAYFSLHNVVLRHDIQDEGTVSQVYPHLIFHNFNSNLGHRVTNILKYLFPVPKDDSKRVLTFANENDYISFRHHVYVKINNKEVQLAEVGPRFEMRIYEIKLGTVDLKAADIEWVLRPYHRTAKKRDHL</sequence>
<keyword evidence="2" id="KW-1185">Reference proteome</keyword>
<accession>A0ACA9L3N8</accession>
<proteinExistence type="predicted"/>
<reference evidence="1" key="1">
    <citation type="submission" date="2021-06" db="EMBL/GenBank/DDBJ databases">
        <authorList>
            <person name="Kallberg Y."/>
            <person name="Tangrot J."/>
            <person name="Rosling A."/>
        </authorList>
    </citation>
    <scope>NUCLEOTIDE SEQUENCE</scope>
    <source>
        <strain evidence="1">MA461A</strain>
    </source>
</reference>
<dbReference type="EMBL" id="CAJVQC010002092">
    <property type="protein sequence ID" value="CAG8505446.1"/>
    <property type="molecule type" value="Genomic_DNA"/>
</dbReference>
<name>A0ACA9L3N8_9GLOM</name>
<evidence type="ECO:0000313" key="1">
    <source>
        <dbReference type="EMBL" id="CAG8505446.1"/>
    </source>
</evidence>
<comment type="caution">
    <text evidence="1">The sequence shown here is derived from an EMBL/GenBank/DDBJ whole genome shotgun (WGS) entry which is preliminary data.</text>
</comment>
<gene>
    <name evidence="1" type="ORF">RPERSI_LOCUS2014</name>
</gene>
<organism evidence="1 2">
    <name type="scientific">Racocetra persica</name>
    <dbReference type="NCBI Taxonomy" id="160502"/>
    <lineage>
        <taxon>Eukaryota</taxon>
        <taxon>Fungi</taxon>
        <taxon>Fungi incertae sedis</taxon>
        <taxon>Mucoromycota</taxon>
        <taxon>Glomeromycotina</taxon>
        <taxon>Glomeromycetes</taxon>
        <taxon>Diversisporales</taxon>
        <taxon>Gigasporaceae</taxon>
        <taxon>Racocetra</taxon>
    </lineage>
</organism>
<protein>
    <submittedName>
        <fullName evidence="1">14425_t:CDS:1</fullName>
    </submittedName>
</protein>
<evidence type="ECO:0000313" key="2">
    <source>
        <dbReference type="Proteomes" id="UP000789920"/>
    </source>
</evidence>
<dbReference type="Proteomes" id="UP000789920">
    <property type="component" value="Unassembled WGS sequence"/>
</dbReference>